<feature type="transmembrane region" description="Helical" evidence="7">
    <location>
        <begin position="168"/>
        <end position="188"/>
    </location>
</feature>
<feature type="transmembrane region" description="Helical" evidence="7">
    <location>
        <begin position="76"/>
        <end position="95"/>
    </location>
</feature>
<feature type="transmembrane region" description="Helical" evidence="7">
    <location>
        <begin position="291"/>
        <end position="314"/>
    </location>
</feature>
<feature type="transmembrane region" description="Helical" evidence="7">
    <location>
        <begin position="208"/>
        <end position="230"/>
    </location>
</feature>
<name>D8PVH8_SCHCM</name>
<dbReference type="CDD" id="cd17330">
    <property type="entry name" value="MFS_SLC46_TetA_like"/>
    <property type="match status" value="1"/>
</dbReference>
<feature type="transmembrane region" description="Helical" evidence="7">
    <location>
        <begin position="465"/>
        <end position="484"/>
    </location>
</feature>
<dbReference type="PANTHER" id="PTHR23504">
    <property type="entry name" value="MAJOR FACILITATOR SUPERFAMILY DOMAIN-CONTAINING PROTEIN 10"/>
    <property type="match status" value="1"/>
</dbReference>
<dbReference type="InterPro" id="IPR001958">
    <property type="entry name" value="Tet-R_TetA/multi-R_MdtG-like"/>
</dbReference>
<feature type="non-terminal residue" evidence="9">
    <location>
        <position position="492"/>
    </location>
</feature>
<evidence type="ECO:0000256" key="5">
    <source>
        <dbReference type="ARBA" id="ARBA00023136"/>
    </source>
</evidence>
<dbReference type="GO" id="GO:0022857">
    <property type="term" value="F:transmembrane transporter activity"/>
    <property type="evidence" value="ECO:0007669"/>
    <property type="project" value="InterPro"/>
</dbReference>
<dbReference type="EMBL" id="GL377303">
    <property type="protein sequence ID" value="EFJ00041.1"/>
    <property type="molecule type" value="Genomic_DNA"/>
</dbReference>
<dbReference type="OrthoDB" id="419616at2759"/>
<dbReference type="Pfam" id="PF07690">
    <property type="entry name" value="MFS_1"/>
    <property type="match status" value="1"/>
</dbReference>
<feature type="transmembrane region" description="Helical" evidence="7">
    <location>
        <begin position="396"/>
        <end position="416"/>
    </location>
</feature>
<evidence type="ECO:0000256" key="6">
    <source>
        <dbReference type="SAM" id="MobiDB-lite"/>
    </source>
</evidence>
<dbReference type="GeneID" id="9595467"/>
<feature type="region of interest" description="Disordered" evidence="6">
    <location>
        <begin position="1"/>
        <end position="24"/>
    </location>
</feature>
<dbReference type="InParanoid" id="D8PVH8"/>
<feature type="compositionally biased region" description="Basic and acidic residues" evidence="6">
    <location>
        <begin position="14"/>
        <end position="24"/>
    </location>
</feature>
<dbReference type="InterPro" id="IPR011701">
    <property type="entry name" value="MFS"/>
</dbReference>
<keyword evidence="2" id="KW-0813">Transport</keyword>
<feature type="domain" description="Major facilitator superfamily (MFS) profile" evidence="8">
    <location>
        <begin position="34"/>
        <end position="489"/>
    </location>
</feature>
<feature type="transmembrane region" description="Helical" evidence="7">
    <location>
        <begin position="326"/>
        <end position="351"/>
    </location>
</feature>
<keyword evidence="3 7" id="KW-0812">Transmembrane</keyword>
<evidence type="ECO:0000256" key="7">
    <source>
        <dbReference type="SAM" id="Phobius"/>
    </source>
</evidence>
<feature type="transmembrane region" description="Helical" evidence="7">
    <location>
        <begin position="358"/>
        <end position="376"/>
    </location>
</feature>
<feature type="transmembrane region" description="Helical" evidence="7">
    <location>
        <begin position="107"/>
        <end position="122"/>
    </location>
</feature>
<dbReference type="eggNOG" id="KOG2615">
    <property type="taxonomic scope" value="Eukaryota"/>
</dbReference>
<dbReference type="GO" id="GO:0016020">
    <property type="term" value="C:membrane"/>
    <property type="evidence" value="ECO:0007669"/>
    <property type="project" value="UniProtKB-SubCell"/>
</dbReference>
<keyword evidence="4 7" id="KW-1133">Transmembrane helix</keyword>
<dbReference type="RefSeq" id="XP_003034943.1">
    <property type="nucleotide sequence ID" value="XM_003034897.1"/>
</dbReference>
<dbReference type="OMA" id="RTEHHAL"/>
<dbReference type="SUPFAM" id="SSF103473">
    <property type="entry name" value="MFS general substrate transporter"/>
    <property type="match status" value="1"/>
</dbReference>
<evidence type="ECO:0000313" key="10">
    <source>
        <dbReference type="Proteomes" id="UP000007431"/>
    </source>
</evidence>
<dbReference type="PRINTS" id="PR01035">
    <property type="entry name" value="TCRTETA"/>
</dbReference>
<dbReference type="HOGENOM" id="CLU_001265_54_6_1"/>
<accession>D8PVH8</accession>
<dbReference type="AlphaFoldDB" id="D8PVH8"/>
<evidence type="ECO:0000313" key="9">
    <source>
        <dbReference type="EMBL" id="EFJ00041.1"/>
    </source>
</evidence>
<keyword evidence="5 7" id="KW-0472">Membrane</keyword>
<dbReference type="InterPro" id="IPR036259">
    <property type="entry name" value="MFS_trans_sf"/>
</dbReference>
<protein>
    <recommendedName>
        <fullName evidence="8">Major facilitator superfamily (MFS) profile domain-containing protein</fullName>
    </recommendedName>
</protein>
<dbReference type="Proteomes" id="UP000007431">
    <property type="component" value="Unassembled WGS sequence"/>
</dbReference>
<sequence>MTASEETRPLLNEDGERVPDEENVTKETPLPLRQLAIVYLIQFCEPLTGLVIYPFIAELVQETGITRGNDKATAFYAGIVESLFFFSEFLTCMLWGRLSDYHGRRPILLIAPFGLAVATYGFGFSKTFWLLCVFRFMQGVFNGNVGVSKSVLAELTDATNRPRAFSMLPLNWSFAGILAPIIGGTLSHPVKHFPGVFGNVWLLQKFPYLLPCAVSATISLGVFLFALVYLKESLPSALEQQRKAPSNAREAANAARDYGTIADELQPSPTELAPPPAVKALLRDPYVSKVLATYAIFGFCDMSLSSLVPIILYSDIQNGGLNFDPLTIGTIMGIWGVFNTIFQLVGAPYFIKRFGPRVMQMTAAVAAGLMAVLLPTENYIARQIGYVNGVVMVLLALQYLCLSFTFVGYGTIYMFVVDSAPTSNSMGAVNGLAQASSTLVRTFAPWISTSLLSLSLQKNILGGRFIYLFVICVACANFYMTTFLPKQLRNAH</sequence>
<proteinExistence type="predicted"/>
<dbReference type="KEGG" id="scm:SCHCO_02607666"/>
<organism evidence="10">
    <name type="scientific">Schizophyllum commune (strain H4-8 / FGSC 9210)</name>
    <name type="common">Split gill fungus</name>
    <dbReference type="NCBI Taxonomy" id="578458"/>
    <lineage>
        <taxon>Eukaryota</taxon>
        <taxon>Fungi</taxon>
        <taxon>Dikarya</taxon>
        <taxon>Basidiomycota</taxon>
        <taxon>Agaricomycotina</taxon>
        <taxon>Agaricomycetes</taxon>
        <taxon>Agaricomycetidae</taxon>
        <taxon>Agaricales</taxon>
        <taxon>Schizophyllaceae</taxon>
        <taxon>Schizophyllum</taxon>
    </lineage>
</organism>
<keyword evidence="10" id="KW-1185">Reference proteome</keyword>
<evidence type="ECO:0000256" key="2">
    <source>
        <dbReference type="ARBA" id="ARBA00022448"/>
    </source>
</evidence>
<feature type="transmembrane region" description="Helical" evidence="7">
    <location>
        <begin position="36"/>
        <end position="56"/>
    </location>
</feature>
<dbReference type="PROSITE" id="PS50850">
    <property type="entry name" value="MFS"/>
    <property type="match status" value="1"/>
</dbReference>
<evidence type="ECO:0000256" key="3">
    <source>
        <dbReference type="ARBA" id="ARBA00022692"/>
    </source>
</evidence>
<comment type="subcellular location">
    <subcellularLocation>
        <location evidence="1">Membrane</location>
        <topology evidence="1">Multi-pass membrane protein</topology>
    </subcellularLocation>
</comment>
<dbReference type="PANTHER" id="PTHR23504:SF15">
    <property type="entry name" value="MAJOR FACILITATOR SUPERFAMILY (MFS) PROFILE DOMAIN-CONTAINING PROTEIN"/>
    <property type="match status" value="1"/>
</dbReference>
<evidence type="ECO:0000256" key="1">
    <source>
        <dbReference type="ARBA" id="ARBA00004141"/>
    </source>
</evidence>
<reference evidence="9 10" key="1">
    <citation type="journal article" date="2010" name="Nat. Biotechnol.">
        <title>Genome sequence of the model mushroom Schizophyllum commune.</title>
        <authorList>
            <person name="Ohm R.A."/>
            <person name="de Jong J.F."/>
            <person name="Lugones L.G."/>
            <person name="Aerts A."/>
            <person name="Kothe E."/>
            <person name="Stajich J.E."/>
            <person name="de Vries R.P."/>
            <person name="Record E."/>
            <person name="Levasseur A."/>
            <person name="Baker S.E."/>
            <person name="Bartholomew K.A."/>
            <person name="Coutinho P.M."/>
            <person name="Erdmann S."/>
            <person name="Fowler T.J."/>
            <person name="Gathman A.C."/>
            <person name="Lombard V."/>
            <person name="Henrissat B."/>
            <person name="Knabe N."/>
            <person name="Kuees U."/>
            <person name="Lilly W.W."/>
            <person name="Lindquist E."/>
            <person name="Lucas S."/>
            <person name="Magnuson J.K."/>
            <person name="Piumi F."/>
            <person name="Raudaskoski M."/>
            <person name="Salamov A."/>
            <person name="Schmutz J."/>
            <person name="Schwarze F.W.M.R."/>
            <person name="vanKuyk P.A."/>
            <person name="Horton J.S."/>
            <person name="Grigoriev I.V."/>
            <person name="Woesten H.A.B."/>
        </authorList>
    </citation>
    <scope>NUCLEOTIDE SEQUENCE [LARGE SCALE GENOMIC DNA]</scope>
    <source>
        <strain evidence="10">H4-8 / FGSC 9210</strain>
    </source>
</reference>
<dbReference type="VEuPathDB" id="FungiDB:SCHCODRAFT_02607666"/>
<dbReference type="InterPro" id="IPR020846">
    <property type="entry name" value="MFS_dom"/>
</dbReference>
<dbReference type="Gene3D" id="1.20.1250.20">
    <property type="entry name" value="MFS general substrate transporter like domains"/>
    <property type="match status" value="1"/>
</dbReference>
<gene>
    <name evidence="9" type="ORF">SCHCODRAFT_105201</name>
</gene>
<evidence type="ECO:0000259" key="8">
    <source>
        <dbReference type="PROSITE" id="PS50850"/>
    </source>
</evidence>
<evidence type="ECO:0000256" key="4">
    <source>
        <dbReference type="ARBA" id="ARBA00022989"/>
    </source>
</evidence>